<dbReference type="AlphaFoldDB" id="B7FUT3"/>
<dbReference type="RefSeq" id="XP_002178651.1">
    <property type="nucleotide sequence ID" value="XM_002178615.1"/>
</dbReference>
<accession>B7FUT3</accession>
<evidence type="ECO:0000256" key="1">
    <source>
        <dbReference type="SAM" id="Phobius"/>
    </source>
</evidence>
<keyword evidence="1" id="KW-1133">Transmembrane helix</keyword>
<dbReference type="HOGENOM" id="CLU_339959_0_0_1"/>
<reference evidence="3" key="2">
    <citation type="submission" date="2008-08" db="EMBL/GenBank/DDBJ databases">
        <authorList>
            <consortium name="Diatom Consortium"/>
            <person name="Grigoriev I."/>
            <person name="Grimwood J."/>
            <person name="Kuo A."/>
            <person name="Otillar R.P."/>
            <person name="Salamov A."/>
            <person name="Detter J.C."/>
            <person name="Lindquist E."/>
            <person name="Shapiro H."/>
            <person name="Lucas S."/>
            <person name="Glavina del Rio T."/>
            <person name="Pitluck S."/>
            <person name="Rokhsar D."/>
            <person name="Bowler C."/>
        </authorList>
    </citation>
    <scope>GENOME REANNOTATION</scope>
    <source>
        <strain evidence="3">CCAP 1055/1</strain>
    </source>
</reference>
<feature type="transmembrane region" description="Helical" evidence="1">
    <location>
        <begin position="640"/>
        <end position="660"/>
    </location>
</feature>
<feature type="transmembrane region" description="Helical" evidence="1">
    <location>
        <begin position="600"/>
        <end position="620"/>
    </location>
</feature>
<feature type="transmembrane region" description="Helical" evidence="1">
    <location>
        <begin position="237"/>
        <end position="260"/>
    </location>
</feature>
<keyword evidence="1" id="KW-0472">Membrane</keyword>
<feature type="transmembrane region" description="Helical" evidence="1">
    <location>
        <begin position="451"/>
        <end position="470"/>
    </location>
</feature>
<dbReference type="EMBL" id="CM000607">
    <property type="protein sequence ID" value="EEC50316.1"/>
    <property type="molecule type" value="Genomic_DNA"/>
</dbReference>
<dbReference type="InParanoid" id="B7FUT3"/>
<feature type="transmembrane region" description="Helical" evidence="1">
    <location>
        <begin position="756"/>
        <end position="776"/>
    </location>
</feature>
<evidence type="ECO:0000313" key="3">
    <source>
        <dbReference type="Proteomes" id="UP000000759"/>
    </source>
</evidence>
<feature type="transmembrane region" description="Helical" evidence="1">
    <location>
        <begin position="421"/>
        <end position="439"/>
    </location>
</feature>
<dbReference type="OrthoDB" id="45738at2759"/>
<feature type="transmembrane region" description="Helical" evidence="1">
    <location>
        <begin position="788"/>
        <end position="807"/>
    </location>
</feature>
<dbReference type="PaxDb" id="2850-Phatr34124"/>
<name>B7FUT3_PHATC</name>
<feature type="transmembrane region" description="Helical" evidence="1">
    <location>
        <begin position="306"/>
        <end position="326"/>
    </location>
</feature>
<keyword evidence="1" id="KW-0812">Transmembrane</keyword>
<proteinExistence type="predicted"/>
<feature type="transmembrane region" description="Helical" evidence="1">
    <location>
        <begin position="568"/>
        <end position="588"/>
    </location>
</feature>
<sequence>MDHRHNECTGVFNRDLSDCGEESRSQLKSSSRRKRSFFLVTPEGNALTVSPGSHSSSHLRGQFPSELPSDWQLHQPDLTSVSQLLAALLLTTALTVLSALDAMHHCLQHETYALLDLVDDDNFQQAYENAISNEGGKCRRMFQNVLVPTGAVTFSLGGVCLVLIYCHSRRGGTCAYATIRVTVKLLLLLLAMFAIQTYSIMAIMLQTRNYSANSSDNPYEHLAAVDHYGHVADNANLYYMAWISEILAISLVYQTVAATFRLTRAAKNQADSALLPATSWDSSYRMDSESRAMWYKSLYRLRIRTGIWMAAFLSSFVVIASSQYVWTQVLWAYASQYSADAKYTTVCRVVRENSNLPPQLCRRTVTSWLSGVIGSALSATAIGMHLAGRWTAADSQLHQQDSLPVWERLLVQNRLPLRTELVLSVLLSIVSGFNAVFATGVQGPAATVGNLYYASWLCFLLYVRIGLGCLEEHHNIEEVGEEINQDGYIAPVLVGRQVGVTSARDMSTLRSSSDTTGKSEQVYTDPLEKDRAPIARKYFFLAIFSLVCAASAYDAASNQNKRLTPVQIYMSTAPCVVSVLSGFLFVLCLSPHCYTIVSRFWIGGSLSIFCFIVWLVNLVLTMHSANSWAVNGIGEIKTANLYYFSWASIITSSIQMMSYLKAAFGVKKNDYMSFVWVGICKVCFVVLGAAMHIWHTISGNCGFDEITIGAVTFCSRTVLAMVVALTGMLVGGLVVAGRMLLMCCPSCQCSRFQTHIEMIISIFLVFLFGAAVALITGIGGPGQSVGDLYYSTWCAFLISIGIFVSCFEQIKLEDMELDSSQPKQLERRKATDNVLV</sequence>
<feature type="transmembrane region" description="Helical" evidence="1">
    <location>
        <begin position="185"/>
        <end position="205"/>
    </location>
</feature>
<feature type="transmembrane region" description="Helical" evidence="1">
    <location>
        <begin position="672"/>
        <end position="694"/>
    </location>
</feature>
<feature type="transmembrane region" description="Helical" evidence="1">
    <location>
        <begin position="538"/>
        <end position="556"/>
    </location>
</feature>
<keyword evidence="3" id="KW-1185">Reference proteome</keyword>
<organism evidence="2 3">
    <name type="scientific">Phaeodactylum tricornutum (strain CCAP 1055/1)</name>
    <dbReference type="NCBI Taxonomy" id="556484"/>
    <lineage>
        <taxon>Eukaryota</taxon>
        <taxon>Sar</taxon>
        <taxon>Stramenopiles</taxon>
        <taxon>Ochrophyta</taxon>
        <taxon>Bacillariophyta</taxon>
        <taxon>Bacillariophyceae</taxon>
        <taxon>Bacillariophycidae</taxon>
        <taxon>Naviculales</taxon>
        <taxon>Phaeodactylaceae</taxon>
        <taxon>Phaeodactylum</taxon>
    </lineage>
</organism>
<dbReference type="KEGG" id="pti:PHATRDRAFT_34124"/>
<feature type="transmembrane region" description="Helical" evidence="1">
    <location>
        <begin position="145"/>
        <end position="165"/>
    </location>
</feature>
<feature type="transmembrane region" description="Helical" evidence="1">
    <location>
        <begin position="706"/>
        <end position="735"/>
    </location>
</feature>
<protein>
    <submittedName>
        <fullName evidence="2">Uncharacterized protein</fullName>
    </submittedName>
</protein>
<feature type="transmembrane region" description="Helical" evidence="1">
    <location>
        <begin position="365"/>
        <end position="387"/>
    </location>
</feature>
<gene>
    <name evidence="2" type="ORF">PHATRDRAFT_34124</name>
</gene>
<evidence type="ECO:0000313" key="2">
    <source>
        <dbReference type="EMBL" id="EEC50316.1"/>
    </source>
</evidence>
<dbReference type="GeneID" id="7198130"/>
<reference evidence="2 3" key="1">
    <citation type="journal article" date="2008" name="Nature">
        <title>The Phaeodactylum genome reveals the evolutionary history of diatom genomes.</title>
        <authorList>
            <person name="Bowler C."/>
            <person name="Allen A.E."/>
            <person name="Badger J.H."/>
            <person name="Grimwood J."/>
            <person name="Jabbari K."/>
            <person name="Kuo A."/>
            <person name="Maheswari U."/>
            <person name="Martens C."/>
            <person name="Maumus F."/>
            <person name="Otillar R.P."/>
            <person name="Rayko E."/>
            <person name="Salamov A."/>
            <person name="Vandepoele K."/>
            <person name="Beszteri B."/>
            <person name="Gruber A."/>
            <person name="Heijde M."/>
            <person name="Katinka M."/>
            <person name="Mock T."/>
            <person name="Valentin K."/>
            <person name="Verret F."/>
            <person name="Berges J.A."/>
            <person name="Brownlee C."/>
            <person name="Cadoret J.P."/>
            <person name="Chiovitti A."/>
            <person name="Choi C.J."/>
            <person name="Coesel S."/>
            <person name="De Martino A."/>
            <person name="Detter J.C."/>
            <person name="Durkin C."/>
            <person name="Falciatore A."/>
            <person name="Fournet J."/>
            <person name="Haruta M."/>
            <person name="Huysman M.J."/>
            <person name="Jenkins B.D."/>
            <person name="Jiroutova K."/>
            <person name="Jorgensen R.E."/>
            <person name="Joubert Y."/>
            <person name="Kaplan A."/>
            <person name="Kroger N."/>
            <person name="Kroth P.G."/>
            <person name="La Roche J."/>
            <person name="Lindquist E."/>
            <person name="Lommer M."/>
            <person name="Martin-Jezequel V."/>
            <person name="Lopez P.J."/>
            <person name="Lucas S."/>
            <person name="Mangogna M."/>
            <person name="McGinnis K."/>
            <person name="Medlin L.K."/>
            <person name="Montsant A."/>
            <person name="Oudot-Le Secq M.P."/>
            <person name="Napoli C."/>
            <person name="Obornik M."/>
            <person name="Parker M.S."/>
            <person name="Petit J.L."/>
            <person name="Porcel B.M."/>
            <person name="Poulsen N."/>
            <person name="Robison M."/>
            <person name="Rychlewski L."/>
            <person name="Rynearson T.A."/>
            <person name="Schmutz J."/>
            <person name="Shapiro H."/>
            <person name="Siaut M."/>
            <person name="Stanley M."/>
            <person name="Sussman M.R."/>
            <person name="Taylor A.R."/>
            <person name="Vardi A."/>
            <person name="von Dassow P."/>
            <person name="Vyverman W."/>
            <person name="Willis A."/>
            <person name="Wyrwicz L.S."/>
            <person name="Rokhsar D.S."/>
            <person name="Weissenbach J."/>
            <person name="Armbrust E.V."/>
            <person name="Green B.R."/>
            <person name="Van de Peer Y."/>
            <person name="Grigoriev I.V."/>
        </authorList>
    </citation>
    <scope>NUCLEOTIDE SEQUENCE [LARGE SCALE GENOMIC DNA]</scope>
    <source>
        <strain evidence="2 3">CCAP 1055/1</strain>
    </source>
</reference>
<dbReference type="Proteomes" id="UP000000759">
    <property type="component" value="Chromosome 4"/>
</dbReference>